<dbReference type="PANTHER" id="PTHR33112:SF16">
    <property type="entry name" value="HETEROKARYON INCOMPATIBILITY DOMAIN-CONTAINING PROTEIN"/>
    <property type="match status" value="1"/>
</dbReference>
<dbReference type="PANTHER" id="PTHR33112">
    <property type="entry name" value="DOMAIN PROTEIN, PUTATIVE-RELATED"/>
    <property type="match status" value="1"/>
</dbReference>
<reference evidence="2 3" key="1">
    <citation type="submission" date="2018-05" db="EMBL/GenBank/DDBJ databases">
        <title>Genome sequencing and assembly of the regulated plant pathogen Lachnellula willkommii and related sister species for the development of diagnostic species identification markers.</title>
        <authorList>
            <person name="Giroux E."/>
            <person name="Bilodeau G."/>
        </authorList>
    </citation>
    <scope>NUCLEOTIDE SEQUENCE [LARGE SCALE GENOMIC DNA]</scope>
    <source>
        <strain evidence="2 3">CBS 185.66</strain>
    </source>
</reference>
<organism evidence="2 3">
    <name type="scientific">Lachnellula hyalina</name>
    <dbReference type="NCBI Taxonomy" id="1316788"/>
    <lineage>
        <taxon>Eukaryota</taxon>
        <taxon>Fungi</taxon>
        <taxon>Dikarya</taxon>
        <taxon>Ascomycota</taxon>
        <taxon>Pezizomycotina</taxon>
        <taxon>Leotiomycetes</taxon>
        <taxon>Helotiales</taxon>
        <taxon>Lachnaceae</taxon>
        <taxon>Lachnellula</taxon>
    </lineage>
</organism>
<dbReference type="GeneID" id="41987270"/>
<gene>
    <name evidence="2" type="ORF">LHYA1_G007072</name>
</gene>
<evidence type="ECO:0000313" key="2">
    <source>
        <dbReference type="EMBL" id="TVY24495.1"/>
    </source>
</evidence>
<accession>A0A8H8QZ89</accession>
<dbReference type="OrthoDB" id="5362512at2759"/>
<evidence type="ECO:0000259" key="1">
    <source>
        <dbReference type="Pfam" id="PF06985"/>
    </source>
</evidence>
<dbReference type="EMBL" id="QGMH01000128">
    <property type="protein sequence ID" value="TVY24495.1"/>
    <property type="molecule type" value="Genomic_DNA"/>
</dbReference>
<dbReference type="Proteomes" id="UP000431533">
    <property type="component" value="Unassembled WGS sequence"/>
</dbReference>
<sequence length="732" mass="82584">MGSTPGSEYMCEAAAVITCLTTEISAAFEGENIPPANVQNDTTSTTDHLDRSAVAAASSPCSKLLGNPQNVPQTPDTKYEQVESVDFPGRISNMPCERCKCFSVEDLSQSRLSYYLEDILPDLPKLRSSSENGCGLCSDLVEFITSHLDGSTDWPLAKPYGIEVTAKLNTKKPSLSTFSGFNVRFVSEKGDQSLRVVYRKYAPRTRSVDIRIPRLRTSSTLSLENISMVRSWIIDCETTHDNCPNVGEVCLPTRVIDVSIPIPLLAESSGRIGRYATLSYCWGISQENSYEDQYMTKSNTITSRIRGMPLEEMPQTFQDAVKTTRFLEIQYLWIDALCIIQDDLKDKEKEIPKMTSIYKNAIITLSAIQATNSKTGFLARDAIPAPTIIMPYLSFKAAPQSCYYMYAERDQKASSQIENRWGGDVDSSEWDKRAWTFQERLISRRILHFTQKALFFECHTSDISEDEYSHGIHMSTKPPRQNRVIGTLERLPDQFVVDKRKLFNTYYNLVARYSSRSLSYQDDKENAFFVVISRFKEVLPSQYAAGIWLCDITQVFWIFGPNANRPQLQGFGSSDQTPSYEPPGDGTPAKLHVPAVMVNIDQYIIDTRSVHNSRAVRIKLQGDTFGYGDLDDYSIEPASMLMCCIGKKTEYVKYKGLAIGGLLVEPVVGENNCFRRVGFFESSGQPEWQLNMLDNDIEYEELAEDATRLGRKHYERFSDFIFGRSVASITLV</sequence>
<protein>
    <recommendedName>
        <fullName evidence="1">Heterokaryon incompatibility domain-containing protein</fullName>
    </recommendedName>
</protein>
<name>A0A8H8QZ89_9HELO</name>
<evidence type="ECO:0000313" key="3">
    <source>
        <dbReference type="Proteomes" id="UP000431533"/>
    </source>
</evidence>
<dbReference type="AlphaFoldDB" id="A0A8H8QZ89"/>
<feature type="domain" description="Heterokaryon incompatibility" evidence="1">
    <location>
        <begin position="275"/>
        <end position="439"/>
    </location>
</feature>
<comment type="caution">
    <text evidence="2">The sequence shown here is derived from an EMBL/GenBank/DDBJ whole genome shotgun (WGS) entry which is preliminary data.</text>
</comment>
<dbReference type="RefSeq" id="XP_031003283.1">
    <property type="nucleotide sequence ID" value="XM_031152004.1"/>
</dbReference>
<keyword evidence="3" id="KW-1185">Reference proteome</keyword>
<proteinExistence type="predicted"/>
<dbReference type="Pfam" id="PF06985">
    <property type="entry name" value="HET"/>
    <property type="match status" value="1"/>
</dbReference>
<dbReference type="InterPro" id="IPR010730">
    <property type="entry name" value="HET"/>
</dbReference>